<reference evidence="1 2" key="1">
    <citation type="submission" date="2013-12" db="EMBL/GenBank/DDBJ databases">
        <title>Draft genome of the parsitic nematode Ancylostoma duodenale.</title>
        <authorList>
            <person name="Mitreva M."/>
        </authorList>
    </citation>
    <scope>NUCLEOTIDE SEQUENCE [LARGE SCALE GENOMIC DNA]</scope>
    <source>
        <strain evidence="1 2">Zhejiang</strain>
    </source>
</reference>
<evidence type="ECO:0000313" key="2">
    <source>
        <dbReference type="Proteomes" id="UP000054047"/>
    </source>
</evidence>
<proteinExistence type="predicted"/>
<gene>
    <name evidence="1" type="ORF">ANCDUO_15660</name>
</gene>
<organism evidence="1 2">
    <name type="scientific">Ancylostoma duodenale</name>
    <dbReference type="NCBI Taxonomy" id="51022"/>
    <lineage>
        <taxon>Eukaryota</taxon>
        <taxon>Metazoa</taxon>
        <taxon>Ecdysozoa</taxon>
        <taxon>Nematoda</taxon>
        <taxon>Chromadorea</taxon>
        <taxon>Rhabditida</taxon>
        <taxon>Rhabditina</taxon>
        <taxon>Rhabditomorpha</taxon>
        <taxon>Strongyloidea</taxon>
        <taxon>Ancylostomatidae</taxon>
        <taxon>Ancylostomatinae</taxon>
        <taxon>Ancylostoma</taxon>
    </lineage>
</organism>
<dbReference type="Proteomes" id="UP000054047">
    <property type="component" value="Unassembled WGS sequence"/>
</dbReference>
<dbReference type="EMBL" id="KN739546">
    <property type="protein sequence ID" value="KIH54194.1"/>
    <property type="molecule type" value="Genomic_DNA"/>
</dbReference>
<sequence>MKGRGSRKPGPLLFSAETIKLVERAVPGSSSLDQKVRKLVDTNKKMRKDYEEMEQSIYSQRISRANHQANIAGHGPADEVNSKFTQPLLPQACTSKLLGSLAAKVRRNRRTTC</sequence>
<dbReference type="AlphaFoldDB" id="A0A0C2G5L6"/>
<dbReference type="OrthoDB" id="10028421at2759"/>
<accession>A0A0C2G5L6</accession>
<keyword evidence="2" id="KW-1185">Reference proteome</keyword>
<name>A0A0C2G5L6_9BILA</name>
<protein>
    <submittedName>
        <fullName evidence="1">Uncharacterized protein</fullName>
    </submittedName>
</protein>
<evidence type="ECO:0000313" key="1">
    <source>
        <dbReference type="EMBL" id="KIH54194.1"/>
    </source>
</evidence>